<reference evidence="2" key="1">
    <citation type="submission" date="2016-11" db="EMBL/GenBank/DDBJ databases">
        <authorList>
            <person name="Guldener U."/>
        </authorList>
    </citation>
    <scope>NUCLEOTIDE SEQUENCE [LARGE SCALE GENOMIC DNA]</scope>
</reference>
<protein>
    <recommendedName>
        <fullName evidence="3">Protein transport protein SEC23</fullName>
    </recommendedName>
</protein>
<name>A0A1L0CSF2_9ASCO</name>
<gene>
    <name evidence="1" type="ORF">HGUI_03730</name>
</gene>
<evidence type="ECO:0008006" key="3">
    <source>
        <dbReference type="Google" id="ProtNLM"/>
    </source>
</evidence>
<evidence type="ECO:0000313" key="2">
    <source>
        <dbReference type="Proteomes" id="UP000183365"/>
    </source>
</evidence>
<proteinExistence type="predicted"/>
<dbReference type="EMBL" id="FQNF01000112">
    <property type="protein sequence ID" value="SGZ41529.1"/>
    <property type="molecule type" value="Genomic_DNA"/>
</dbReference>
<dbReference type="AlphaFoldDB" id="A0A1L0CSF2"/>
<dbReference type="Gene3D" id="3.40.50.410">
    <property type="entry name" value="von Willebrand factor, type A domain"/>
    <property type="match status" value="1"/>
</dbReference>
<evidence type="ECO:0000313" key="1">
    <source>
        <dbReference type="EMBL" id="SGZ41529.1"/>
    </source>
</evidence>
<dbReference type="OrthoDB" id="3971671at2759"/>
<sequence length="688" mass="80356">MPIQRSHDSLIPFEKNNTYTTTQVYHEFSNTFPKGNIQIHNSLDYDYITSTSNILSCEYLYFCKSCGAVKEHHILVETHKKWFCDYCQNANYLSENETNDVVKQDVVTDISLVSNFQITHINFIVLDLCLRDNQDRQYIKIFLDSLINKTLTNSEELMNFVVVLPDNKFLTIEEMQLKRIHHNVNFIENSFKIKAFPWDLINQLIDNVIITETGSQRCKREVPLEIIYSNFKTMENVFVKLLFHQLGPITSKKGKIVSSNKKHLVRKFDDNKYNRESYKLSKKATSYYIDEATKFSLLQKKQNVYFNMALFGCSLDDIGVMELSSMFRVYNFVDDYSNDFNKTKLSYALNKWYREDSIKSIEFESFSTSDLFNIAGIWGDSRNFEKVDKKARNYNKKPIDDLYEKNLVKTDNCKLLSCNSLLNTLNLSYTLKLIRTPLNEDDGVLTEDMLQLKHGSKIRSINLYPDNIKIQNITKFIFKDKLFLQKHTLGFPVMKDVVSKGYNIDHSMLFNAILKKFSLTNINLIRNDIHNITMFMDKYQSILTNQLIHNYLKVDFLKSLDIDIERLLLGFYNIKYTLPIANVVQMTPDEYFMNLSKLIGNNINENILEVYPKENVDHGVITSIELSDIVYLLHGDLIESKKPMLLVNNDSTGRHVSNRTNFTVLSNNHDVVMNYELFKSSIINKAFK</sequence>
<dbReference type="InterPro" id="IPR036465">
    <property type="entry name" value="vWFA_dom_sf"/>
</dbReference>
<dbReference type="VEuPathDB" id="FungiDB:HGUI_03730"/>
<accession>A0A1L0CSF2</accession>
<organism evidence="1 2">
    <name type="scientific">Hanseniaspora guilliermondii</name>
    <dbReference type="NCBI Taxonomy" id="56406"/>
    <lineage>
        <taxon>Eukaryota</taxon>
        <taxon>Fungi</taxon>
        <taxon>Dikarya</taxon>
        <taxon>Ascomycota</taxon>
        <taxon>Saccharomycotina</taxon>
        <taxon>Saccharomycetes</taxon>
        <taxon>Saccharomycodales</taxon>
        <taxon>Saccharomycodaceae</taxon>
        <taxon>Hanseniaspora</taxon>
    </lineage>
</organism>
<keyword evidence="2" id="KW-1185">Reference proteome</keyword>
<dbReference type="Proteomes" id="UP000183365">
    <property type="component" value="Unassembled WGS sequence"/>
</dbReference>